<feature type="compositionally biased region" description="Polar residues" evidence="1">
    <location>
        <begin position="138"/>
        <end position="157"/>
    </location>
</feature>
<dbReference type="OrthoDB" id="5427732at2759"/>
<feature type="compositionally biased region" description="Low complexity" evidence="1">
    <location>
        <begin position="186"/>
        <end position="196"/>
    </location>
</feature>
<accession>A0A8H3I796</accession>
<feature type="chain" id="PRO_5034361754" evidence="2">
    <location>
        <begin position="24"/>
        <end position="355"/>
    </location>
</feature>
<dbReference type="EMBL" id="CAJPDS010000001">
    <property type="protein sequence ID" value="CAF9903084.1"/>
    <property type="molecule type" value="Genomic_DNA"/>
</dbReference>
<feature type="compositionally biased region" description="Low complexity" evidence="1">
    <location>
        <begin position="102"/>
        <end position="118"/>
    </location>
</feature>
<feature type="compositionally biased region" description="Low complexity" evidence="1">
    <location>
        <begin position="159"/>
        <end position="177"/>
    </location>
</feature>
<comment type="caution">
    <text evidence="3">The sequence shown here is derived from an EMBL/GenBank/DDBJ whole genome shotgun (WGS) entry which is preliminary data.</text>
</comment>
<evidence type="ECO:0000313" key="4">
    <source>
        <dbReference type="Proteomes" id="UP000664521"/>
    </source>
</evidence>
<feature type="compositionally biased region" description="Low complexity" evidence="1">
    <location>
        <begin position="253"/>
        <end position="282"/>
    </location>
</feature>
<reference evidence="3" key="1">
    <citation type="submission" date="2021-03" db="EMBL/GenBank/DDBJ databases">
        <authorList>
            <person name="Tagirdzhanova G."/>
        </authorList>
    </citation>
    <scope>NUCLEOTIDE SEQUENCE</scope>
</reference>
<feature type="compositionally biased region" description="Polar residues" evidence="1">
    <location>
        <begin position="283"/>
        <end position="304"/>
    </location>
</feature>
<sequence>MVSLRRALPAALLFTLVTSSAIAQTPGQLKATQDAQSDLEAFQRLLDQVDPPSLHAALHDFSPKKFTHGMFEKDRTAAEALHKEDASIASSIVALAKRQDNSTTTTSAAPVVPVDSSSTEVPNSASATTHVTPVGSVATATSTLPDGSLSTVTSVAPASSLTGPTSVLSTSTSPLVSEASTSNPVASSSGTGAATSEPETSALTAGQVATFTNAQGALTTGTFSSGQVITSVNAQGVTIVTTVGGGSRTLAPNGSTSGSNSASTTSTSARQSQTTTSRRTTTLPDGSRSTVTAVTIVPASSQDESVPSGTAGVGSASGTVGSSPGLQTGFAPKTIGFGREMLAVVGGAVGVAMMM</sequence>
<keyword evidence="2" id="KW-0732">Signal</keyword>
<keyword evidence="4" id="KW-1185">Reference proteome</keyword>
<feature type="compositionally biased region" description="Low complexity" evidence="1">
    <location>
        <begin position="305"/>
        <end position="325"/>
    </location>
</feature>
<evidence type="ECO:0000256" key="2">
    <source>
        <dbReference type="SAM" id="SignalP"/>
    </source>
</evidence>
<feature type="signal peptide" evidence="2">
    <location>
        <begin position="1"/>
        <end position="23"/>
    </location>
</feature>
<gene>
    <name evidence="3" type="ORF">HETSPECPRED_000111</name>
</gene>
<evidence type="ECO:0000256" key="1">
    <source>
        <dbReference type="SAM" id="MobiDB-lite"/>
    </source>
</evidence>
<evidence type="ECO:0000313" key="3">
    <source>
        <dbReference type="EMBL" id="CAF9903084.1"/>
    </source>
</evidence>
<dbReference type="Proteomes" id="UP000664521">
    <property type="component" value="Unassembled WGS sequence"/>
</dbReference>
<organism evidence="3 4">
    <name type="scientific">Heterodermia speciosa</name>
    <dbReference type="NCBI Taxonomy" id="116794"/>
    <lineage>
        <taxon>Eukaryota</taxon>
        <taxon>Fungi</taxon>
        <taxon>Dikarya</taxon>
        <taxon>Ascomycota</taxon>
        <taxon>Pezizomycotina</taxon>
        <taxon>Lecanoromycetes</taxon>
        <taxon>OSLEUM clade</taxon>
        <taxon>Lecanoromycetidae</taxon>
        <taxon>Caliciales</taxon>
        <taxon>Physciaceae</taxon>
        <taxon>Heterodermia</taxon>
    </lineage>
</organism>
<feature type="region of interest" description="Disordered" evidence="1">
    <location>
        <begin position="99"/>
        <end position="201"/>
    </location>
</feature>
<feature type="compositionally biased region" description="Polar residues" evidence="1">
    <location>
        <begin position="119"/>
        <end position="131"/>
    </location>
</feature>
<feature type="region of interest" description="Disordered" evidence="1">
    <location>
        <begin position="244"/>
        <end position="326"/>
    </location>
</feature>
<proteinExistence type="predicted"/>
<dbReference type="AlphaFoldDB" id="A0A8H3I796"/>
<protein>
    <submittedName>
        <fullName evidence="3">Uncharacterized protein</fullName>
    </submittedName>
</protein>
<name>A0A8H3I796_9LECA</name>